<proteinExistence type="predicted"/>
<organism evidence="1 2">
    <name type="scientific">Anopheles dirus</name>
    <dbReference type="NCBI Taxonomy" id="7168"/>
    <lineage>
        <taxon>Eukaryota</taxon>
        <taxon>Metazoa</taxon>
        <taxon>Ecdysozoa</taxon>
        <taxon>Arthropoda</taxon>
        <taxon>Hexapoda</taxon>
        <taxon>Insecta</taxon>
        <taxon>Pterygota</taxon>
        <taxon>Neoptera</taxon>
        <taxon>Endopterygota</taxon>
        <taxon>Diptera</taxon>
        <taxon>Nematocera</taxon>
        <taxon>Culicoidea</taxon>
        <taxon>Culicidae</taxon>
        <taxon>Anophelinae</taxon>
        <taxon>Anopheles</taxon>
    </lineage>
</organism>
<dbReference type="EnsemblMetazoa" id="ADIR014418-RA">
    <property type="protein sequence ID" value="ADIR014418-PA"/>
    <property type="gene ID" value="ADIR014418"/>
</dbReference>
<accession>A0A182NX21</accession>
<reference evidence="2" key="1">
    <citation type="submission" date="2013-03" db="EMBL/GenBank/DDBJ databases">
        <title>The Genome Sequence of Anopheles dirus WRAIR2.</title>
        <authorList>
            <consortium name="The Broad Institute Genomics Platform"/>
            <person name="Neafsey D.E."/>
            <person name="Walton C."/>
            <person name="Walker B."/>
            <person name="Young S.K."/>
            <person name="Zeng Q."/>
            <person name="Gargeya S."/>
            <person name="Fitzgerald M."/>
            <person name="Haas B."/>
            <person name="Abouelleil A."/>
            <person name="Allen A.W."/>
            <person name="Alvarado L."/>
            <person name="Arachchi H.M."/>
            <person name="Berlin A.M."/>
            <person name="Chapman S.B."/>
            <person name="Gainer-Dewar J."/>
            <person name="Goldberg J."/>
            <person name="Griggs A."/>
            <person name="Gujja S."/>
            <person name="Hansen M."/>
            <person name="Howarth C."/>
            <person name="Imamovic A."/>
            <person name="Ireland A."/>
            <person name="Larimer J."/>
            <person name="McCowan C."/>
            <person name="Murphy C."/>
            <person name="Pearson M."/>
            <person name="Poon T.W."/>
            <person name="Priest M."/>
            <person name="Roberts A."/>
            <person name="Saif S."/>
            <person name="Shea T."/>
            <person name="Sisk P."/>
            <person name="Sykes S."/>
            <person name="Wortman J."/>
            <person name="Nusbaum C."/>
            <person name="Birren B."/>
        </authorList>
    </citation>
    <scope>NUCLEOTIDE SEQUENCE [LARGE SCALE GENOMIC DNA]</scope>
    <source>
        <strain evidence="2">WRAIR2</strain>
    </source>
</reference>
<dbReference type="Proteomes" id="UP000075884">
    <property type="component" value="Unassembled WGS sequence"/>
</dbReference>
<name>A0A182NX21_9DIPT</name>
<reference evidence="1" key="2">
    <citation type="submission" date="2020-05" db="UniProtKB">
        <authorList>
            <consortium name="EnsemblMetazoa"/>
        </authorList>
    </citation>
    <scope>IDENTIFICATION</scope>
    <source>
        <strain evidence="1">WRAIR2</strain>
    </source>
</reference>
<keyword evidence="2" id="KW-1185">Reference proteome</keyword>
<protein>
    <submittedName>
        <fullName evidence="1">Uncharacterized protein</fullName>
    </submittedName>
</protein>
<evidence type="ECO:0000313" key="2">
    <source>
        <dbReference type="Proteomes" id="UP000075884"/>
    </source>
</evidence>
<sequence length="108" mass="12552">MGTKYIRKYLRGNECLGLAKRHRERESRMMFCERLNDFPTPKMHRSPMPARTTAVSCCRNGMPNKCFPTVSIANKRGIRLGANLFISSTVVCRTVARNWWDAISWLER</sequence>
<dbReference type="VEuPathDB" id="VectorBase:ADIR014418"/>
<dbReference type="AlphaFoldDB" id="A0A182NX21"/>
<evidence type="ECO:0000313" key="1">
    <source>
        <dbReference type="EnsemblMetazoa" id="ADIR014418-PA"/>
    </source>
</evidence>